<evidence type="ECO:0000313" key="2">
    <source>
        <dbReference type="Proteomes" id="UP000092213"/>
    </source>
</evidence>
<name>A0A193G057_9BORD</name>
<organism evidence="1 2">
    <name type="scientific">Bordetella bronchialis</name>
    <dbReference type="NCBI Taxonomy" id="463025"/>
    <lineage>
        <taxon>Bacteria</taxon>
        <taxon>Pseudomonadati</taxon>
        <taxon>Pseudomonadota</taxon>
        <taxon>Betaproteobacteria</taxon>
        <taxon>Burkholderiales</taxon>
        <taxon>Alcaligenaceae</taxon>
        <taxon>Bordetella</taxon>
    </lineage>
</organism>
<evidence type="ECO:0000313" key="1">
    <source>
        <dbReference type="EMBL" id="ANN73250.1"/>
    </source>
</evidence>
<protein>
    <submittedName>
        <fullName evidence="1">Uncharacterized protein</fullName>
    </submittedName>
</protein>
<reference evidence="1 2" key="1">
    <citation type="submission" date="2016-06" db="EMBL/GenBank/DDBJ databases">
        <title>Complete genome sequences of Bordetella bronchialis and Bordetella flabilis.</title>
        <authorList>
            <person name="LiPuma J.J."/>
            <person name="Spilker T."/>
        </authorList>
    </citation>
    <scope>NUCLEOTIDE SEQUENCE [LARGE SCALE GENOMIC DNA]</scope>
    <source>
        <strain evidence="1 2">AU17976</strain>
    </source>
</reference>
<dbReference type="AlphaFoldDB" id="A0A193G057"/>
<dbReference type="Proteomes" id="UP000092213">
    <property type="component" value="Chromosome"/>
</dbReference>
<accession>A0A193G057</accession>
<dbReference type="EMBL" id="CP016171">
    <property type="protein sequence ID" value="ANN73250.1"/>
    <property type="molecule type" value="Genomic_DNA"/>
</dbReference>
<sequence length="62" mass="6631">MAWKAVRELCVVEPGATPASRHLDCQQKRFAGYVLCAMLRVDGAGDLDETSLMSSVGSPVCC</sequence>
<gene>
    <name evidence="1" type="ORF">BAU08_19565</name>
</gene>
<proteinExistence type="predicted"/>